<reference evidence="1 2" key="1">
    <citation type="submission" date="2014-07" db="EMBL/GenBank/DDBJ databases">
        <title>Genome of Chryseobacterium vrystaatense LMG 22846.</title>
        <authorList>
            <person name="Pipes S.E."/>
            <person name="Stropko S.J."/>
            <person name="Newman J.D."/>
        </authorList>
    </citation>
    <scope>NUCLEOTIDE SEQUENCE [LARGE SCALE GENOMIC DNA]</scope>
    <source>
        <strain evidence="1 2">LMG 22846</strain>
    </source>
</reference>
<evidence type="ECO:0000313" key="2">
    <source>
        <dbReference type="Proteomes" id="UP000028719"/>
    </source>
</evidence>
<proteinExistence type="predicted"/>
<dbReference type="Proteomes" id="UP000028719">
    <property type="component" value="Unassembled WGS sequence"/>
</dbReference>
<name>A0ABR4UPK6_9FLAO</name>
<gene>
    <name evidence="1" type="ORF">IW16_06585</name>
</gene>
<dbReference type="EMBL" id="JPRI01000002">
    <property type="protein sequence ID" value="KFF26934.1"/>
    <property type="molecule type" value="Genomic_DNA"/>
</dbReference>
<comment type="caution">
    <text evidence="1">The sequence shown here is derived from an EMBL/GenBank/DDBJ whole genome shotgun (WGS) entry which is preliminary data.</text>
</comment>
<sequence length="80" mass="9716">MFHTCTDFDRNIITDNLYSLIKFTTRIAFFLKQFILYISDMRNAKFRFEYTKTAYNLQTKSPQREVIILIFKISNNAERF</sequence>
<protein>
    <submittedName>
        <fullName evidence="1">Uncharacterized protein</fullName>
    </submittedName>
</protein>
<organism evidence="1 2">
    <name type="scientific">Chryseobacterium vrystaatense</name>
    <dbReference type="NCBI Taxonomy" id="307480"/>
    <lineage>
        <taxon>Bacteria</taxon>
        <taxon>Pseudomonadati</taxon>
        <taxon>Bacteroidota</taxon>
        <taxon>Flavobacteriia</taxon>
        <taxon>Flavobacteriales</taxon>
        <taxon>Weeksellaceae</taxon>
        <taxon>Chryseobacterium group</taxon>
        <taxon>Chryseobacterium</taxon>
    </lineage>
</organism>
<evidence type="ECO:0000313" key="1">
    <source>
        <dbReference type="EMBL" id="KFF26934.1"/>
    </source>
</evidence>
<accession>A0ABR4UPK6</accession>
<keyword evidence="2" id="KW-1185">Reference proteome</keyword>